<dbReference type="Gene3D" id="3.20.20.100">
    <property type="entry name" value="NADP-dependent oxidoreductase domain"/>
    <property type="match status" value="1"/>
</dbReference>
<dbReference type="InterPro" id="IPR023210">
    <property type="entry name" value="NADP_OxRdtase_dom"/>
</dbReference>
<feature type="domain" description="NADP-dependent oxidoreductase" evidence="7">
    <location>
        <begin position="22"/>
        <end position="263"/>
    </location>
</feature>
<dbReference type="AlphaFoldDB" id="A0A0X3AP26"/>
<dbReference type="PROSITE" id="PS00063">
    <property type="entry name" value="ALDOKETO_REDUCTASE_3"/>
    <property type="match status" value="1"/>
</dbReference>
<dbReference type="PRINTS" id="PR00069">
    <property type="entry name" value="ALDKETRDTASE"/>
</dbReference>
<dbReference type="InterPro" id="IPR018170">
    <property type="entry name" value="Aldo/ket_reductase_CS"/>
</dbReference>
<comment type="similarity">
    <text evidence="1">Belongs to the aldo/keto reductase family.</text>
</comment>
<dbReference type="Pfam" id="PF00248">
    <property type="entry name" value="Aldo_ket_red"/>
    <property type="match status" value="1"/>
</dbReference>
<reference evidence="8 9" key="1">
    <citation type="submission" date="2016-01" db="EMBL/GenBank/DDBJ databases">
        <authorList>
            <person name="McClelland M."/>
            <person name="Jain A."/>
            <person name="Saraogi P."/>
            <person name="Mendelson R."/>
            <person name="Westerman R."/>
            <person name="SanMiguel P."/>
            <person name="Csonka L."/>
        </authorList>
    </citation>
    <scope>NUCLEOTIDE SEQUENCE [LARGE SCALE GENOMIC DNA]</scope>
    <source>
        <strain evidence="8 9">R-53146</strain>
    </source>
</reference>
<sequence>MNITDVSGTATLSNGVKMPYLGLGVYKADGGQEVITAIHDALDAGYRHIDTAAYYYNEEGVGKAIKTASLPREEIFVTTKIWFSRQKYEDTFKAFDESMQKLGLDYLDLYLIHWPHPEYYLEAWKAMEELYKAGRIRAIGLCNCLQHHIQKIIDRGLTVPMVNQMEFHPNLVQQNLLDFCKKSQIQYEAWSPLKRGALFHDPLLLELAQKYNKSVAQIIIRWDLQKGVVTIPKSTKKERIISNADVFDFHLSDEDVKTIDSLDSNDRTGAHPDHFLEYFAKKGIK</sequence>
<dbReference type="Proteomes" id="UP000182761">
    <property type="component" value="Unassembled WGS sequence"/>
</dbReference>
<dbReference type="InterPro" id="IPR036812">
    <property type="entry name" value="NAD(P)_OxRdtase_dom_sf"/>
</dbReference>
<evidence type="ECO:0000259" key="7">
    <source>
        <dbReference type="Pfam" id="PF00248"/>
    </source>
</evidence>
<dbReference type="RefSeq" id="WP_055425325.1">
    <property type="nucleotide sequence ID" value="NZ_FCOR01000005.1"/>
</dbReference>
<dbReference type="STRING" id="1586267.GCA_001418685_00958"/>
<feature type="site" description="Lowers pKa of active site Tyr" evidence="6">
    <location>
        <position position="80"/>
    </location>
</feature>
<evidence type="ECO:0000256" key="2">
    <source>
        <dbReference type="ARBA" id="ARBA00022857"/>
    </source>
</evidence>
<keyword evidence="9" id="KW-1185">Reference proteome</keyword>
<evidence type="ECO:0000313" key="9">
    <source>
        <dbReference type="Proteomes" id="UP000182761"/>
    </source>
</evidence>
<proteinExistence type="inferred from homology"/>
<keyword evidence="3" id="KW-0560">Oxidoreductase</keyword>
<evidence type="ECO:0000256" key="1">
    <source>
        <dbReference type="ARBA" id="ARBA00007905"/>
    </source>
</evidence>
<protein>
    <submittedName>
        <fullName evidence="8">Aldo/keto reductase</fullName>
    </submittedName>
</protein>
<accession>A0A0X3AP26</accession>
<feature type="active site" description="Proton donor" evidence="4">
    <location>
        <position position="55"/>
    </location>
</feature>
<dbReference type="InterPro" id="IPR020471">
    <property type="entry name" value="AKR"/>
</dbReference>
<evidence type="ECO:0000313" key="8">
    <source>
        <dbReference type="EMBL" id="CVK16114.1"/>
    </source>
</evidence>
<dbReference type="OrthoDB" id="9804790at2"/>
<gene>
    <name evidence="8" type="ORF">Ga0061079_10573</name>
</gene>
<dbReference type="PANTHER" id="PTHR43827:SF3">
    <property type="entry name" value="NADP-DEPENDENT OXIDOREDUCTASE DOMAIN-CONTAINING PROTEIN"/>
    <property type="match status" value="1"/>
</dbReference>
<feature type="binding site" evidence="5">
    <location>
        <position position="113"/>
    </location>
    <ligand>
        <name>substrate</name>
    </ligand>
</feature>
<dbReference type="SUPFAM" id="SSF51430">
    <property type="entry name" value="NAD(P)-linked oxidoreductase"/>
    <property type="match status" value="1"/>
</dbReference>
<dbReference type="PANTHER" id="PTHR43827">
    <property type="entry name" value="2,5-DIKETO-D-GLUCONIC ACID REDUCTASE"/>
    <property type="match status" value="1"/>
</dbReference>
<dbReference type="EMBL" id="FCOR01000005">
    <property type="protein sequence ID" value="CVK16114.1"/>
    <property type="molecule type" value="Genomic_DNA"/>
</dbReference>
<dbReference type="GO" id="GO:0016616">
    <property type="term" value="F:oxidoreductase activity, acting on the CH-OH group of donors, NAD or NADP as acceptor"/>
    <property type="evidence" value="ECO:0007669"/>
    <property type="project" value="UniProtKB-ARBA"/>
</dbReference>
<evidence type="ECO:0000256" key="3">
    <source>
        <dbReference type="ARBA" id="ARBA00023002"/>
    </source>
</evidence>
<evidence type="ECO:0000256" key="4">
    <source>
        <dbReference type="PIRSR" id="PIRSR000097-1"/>
    </source>
</evidence>
<dbReference type="PIRSF" id="PIRSF000097">
    <property type="entry name" value="AKR"/>
    <property type="match status" value="1"/>
</dbReference>
<evidence type="ECO:0000256" key="5">
    <source>
        <dbReference type="PIRSR" id="PIRSR000097-2"/>
    </source>
</evidence>
<dbReference type="FunFam" id="3.20.20.100:FF:000015">
    <property type="entry name" value="Oxidoreductase, aldo/keto reductase family"/>
    <property type="match status" value="1"/>
</dbReference>
<dbReference type="PROSITE" id="PS00798">
    <property type="entry name" value="ALDOKETO_REDUCTASE_1"/>
    <property type="match status" value="1"/>
</dbReference>
<name>A0A0X3AP26_9FLAO</name>
<keyword evidence="2" id="KW-0521">NADP</keyword>
<evidence type="ECO:0000256" key="6">
    <source>
        <dbReference type="PIRSR" id="PIRSR000097-3"/>
    </source>
</evidence>
<organism evidence="8 9">
    <name type="scientific">Apibacter mensalis</name>
    <dbReference type="NCBI Taxonomy" id="1586267"/>
    <lineage>
        <taxon>Bacteria</taxon>
        <taxon>Pseudomonadati</taxon>
        <taxon>Bacteroidota</taxon>
        <taxon>Flavobacteriia</taxon>
        <taxon>Flavobacteriales</taxon>
        <taxon>Weeksellaceae</taxon>
        <taxon>Apibacter</taxon>
    </lineage>
</organism>